<reference evidence="2" key="1">
    <citation type="submission" date="2020-07" db="EMBL/GenBank/DDBJ databases">
        <title>Huge and variable diversity of episymbiotic CPR bacteria and DPANN archaea in groundwater ecosystems.</title>
        <authorList>
            <person name="He C.Y."/>
            <person name="Keren R."/>
            <person name="Whittaker M."/>
            <person name="Farag I.F."/>
            <person name="Doudna J."/>
            <person name="Cate J.H.D."/>
            <person name="Banfield J.F."/>
        </authorList>
    </citation>
    <scope>NUCLEOTIDE SEQUENCE</scope>
    <source>
        <strain evidence="2">NC_groundwater_672_Ag_B-0.1um_62_36</strain>
    </source>
</reference>
<dbReference type="AlphaFoldDB" id="A0A932CNF8"/>
<evidence type="ECO:0000256" key="1">
    <source>
        <dbReference type="SAM" id="MobiDB-lite"/>
    </source>
</evidence>
<proteinExistence type="predicted"/>
<name>A0A932CNF8_UNCTE</name>
<sequence length="136" mass="15163">MEEVVKMELEIPPELEADISLVARLLQVSRDRLLADILSREVALTKEQLLLELGTLFAYGKIRKDDLEELVGKDYAEEIDYIKKKAEQSFEEAARKRDYGPWGGGTASRMDRGTALDHHNPTGFTLSGSSTKGALP</sequence>
<dbReference type="EMBL" id="JACPRF010000173">
    <property type="protein sequence ID" value="MBI2876339.1"/>
    <property type="molecule type" value="Genomic_DNA"/>
</dbReference>
<feature type="compositionally biased region" description="Basic and acidic residues" evidence="1">
    <location>
        <begin position="90"/>
        <end position="99"/>
    </location>
</feature>
<feature type="compositionally biased region" description="Basic and acidic residues" evidence="1">
    <location>
        <begin position="109"/>
        <end position="120"/>
    </location>
</feature>
<protein>
    <submittedName>
        <fullName evidence="2">Uncharacterized protein</fullName>
    </submittedName>
</protein>
<comment type="caution">
    <text evidence="2">The sequence shown here is derived from an EMBL/GenBank/DDBJ whole genome shotgun (WGS) entry which is preliminary data.</text>
</comment>
<gene>
    <name evidence="2" type="ORF">HYY20_05605</name>
</gene>
<evidence type="ECO:0000313" key="2">
    <source>
        <dbReference type="EMBL" id="MBI2876339.1"/>
    </source>
</evidence>
<evidence type="ECO:0000313" key="3">
    <source>
        <dbReference type="Proteomes" id="UP000769766"/>
    </source>
</evidence>
<dbReference type="Proteomes" id="UP000769766">
    <property type="component" value="Unassembled WGS sequence"/>
</dbReference>
<accession>A0A932CNF8</accession>
<feature type="compositionally biased region" description="Polar residues" evidence="1">
    <location>
        <begin position="122"/>
        <end position="136"/>
    </location>
</feature>
<organism evidence="2 3">
    <name type="scientific">Tectimicrobiota bacterium</name>
    <dbReference type="NCBI Taxonomy" id="2528274"/>
    <lineage>
        <taxon>Bacteria</taxon>
        <taxon>Pseudomonadati</taxon>
        <taxon>Nitrospinota/Tectimicrobiota group</taxon>
        <taxon>Candidatus Tectimicrobiota</taxon>
    </lineage>
</organism>
<feature type="region of interest" description="Disordered" evidence="1">
    <location>
        <begin position="90"/>
        <end position="136"/>
    </location>
</feature>